<feature type="compositionally biased region" description="Acidic residues" evidence="9">
    <location>
        <begin position="1344"/>
        <end position="1353"/>
    </location>
</feature>
<evidence type="ECO:0000256" key="8">
    <source>
        <dbReference type="ARBA" id="ARBA00023242"/>
    </source>
</evidence>
<evidence type="ECO:0000256" key="4">
    <source>
        <dbReference type="ARBA" id="ARBA00022603"/>
    </source>
</evidence>
<feature type="compositionally biased region" description="Polar residues" evidence="9">
    <location>
        <begin position="1667"/>
        <end position="1678"/>
    </location>
</feature>
<accession>A0A8H7IGH5</accession>
<feature type="region of interest" description="Disordered" evidence="9">
    <location>
        <begin position="1339"/>
        <end position="1394"/>
    </location>
</feature>
<feature type="region of interest" description="Disordered" evidence="9">
    <location>
        <begin position="1630"/>
        <end position="1680"/>
    </location>
</feature>
<keyword evidence="8" id="KW-0539">Nucleus</keyword>
<dbReference type="PROSITE" id="PS50280">
    <property type="entry name" value="SET"/>
    <property type="match status" value="1"/>
</dbReference>
<feature type="compositionally biased region" description="Low complexity" evidence="9">
    <location>
        <begin position="447"/>
        <end position="473"/>
    </location>
</feature>
<feature type="region of interest" description="Disordered" evidence="9">
    <location>
        <begin position="1717"/>
        <end position="1736"/>
    </location>
</feature>
<dbReference type="GO" id="GO:0005694">
    <property type="term" value="C:chromosome"/>
    <property type="evidence" value="ECO:0007669"/>
    <property type="project" value="UniProtKB-SubCell"/>
</dbReference>
<feature type="compositionally biased region" description="Basic and acidic residues" evidence="9">
    <location>
        <begin position="1218"/>
        <end position="1229"/>
    </location>
</feature>
<organism evidence="11 12">
    <name type="scientific">Rhizoctonia solani</name>
    <dbReference type="NCBI Taxonomy" id="456999"/>
    <lineage>
        <taxon>Eukaryota</taxon>
        <taxon>Fungi</taxon>
        <taxon>Dikarya</taxon>
        <taxon>Basidiomycota</taxon>
        <taxon>Agaricomycotina</taxon>
        <taxon>Agaricomycetes</taxon>
        <taxon>Cantharellales</taxon>
        <taxon>Ceratobasidiaceae</taxon>
        <taxon>Rhizoctonia</taxon>
    </lineage>
</organism>
<evidence type="ECO:0000256" key="3">
    <source>
        <dbReference type="ARBA" id="ARBA00022454"/>
    </source>
</evidence>
<feature type="compositionally biased region" description="Polar residues" evidence="9">
    <location>
        <begin position="2215"/>
        <end position="2224"/>
    </location>
</feature>
<feature type="compositionally biased region" description="Basic and acidic residues" evidence="9">
    <location>
        <begin position="920"/>
        <end position="929"/>
    </location>
</feature>
<feature type="region of interest" description="Disordered" evidence="9">
    <location>
        <begin position="1955"/>
        <end position="2084"/>
    </location>
</feature>
<evidence type="ECO:0000256" key="5">
    <source>
        <dbReference type="ARBA" id="ARBA00022679"/>
    </source>
</evidence>
<dbReference type="GO" id="GO:0032259">
    <property type="term" value="P:methylation"/>
    <property type="evidence" value="ECO:0007669"/>
    <property type="project" value="UniProtKB-KW"/>
</dbReference>
<feature type="region of interest" description="Disordered" evidence="9">
    <location>
        <begin position="818"/>
        <end position="955"/>
    </location>
</feature>
<dbReference type="CDD" id="cd10524">
    <property type="entry name" value="SET_Suv4-20-like"/>
    <property type="match status" value="1"/>
</dbReference>
<keyword evidence="6" id="KW-0949">S-adenosyl-L-methionine</keyword>
<feature type="compositionally biased region" description="Acidic residues" evidence="9">
    <location>
        <begin position="624"/>
        <end position="636"/>
    </location>
</feature>
<feature type="compositionally biased region" description="Low complexity" evidence="9">
    <location>
        <begin position="2123"/>
        <end position="2147"/>
    </location>
</feature>
<feature type="region of interest" description="Disordered" evidence="9">
    <location>
        <begin position="1146"/>
        <end position="1238"/>
    </location>
</feature>
<feature type="compositionally biased region" description="Basic and acidic residues" evidence="9">
    <location>
        <begin position="561"/>
        <end position="572"/>
    </location>
</feature>
<evidence type="ECO:0000313" key="12">
    <source>
        <dbReference type="Proteomes" id="UP000614334"/>
    </source>
</evidence>
<evidence type="ECO:0000313" key="11">
    <source>
        <dbReference type="EMBL" id="KAF8757195.1"/>
    </source>
</evidence>
<dbReference type="InterPro" id="IPR041938">
    <property type="entry name" value="Hist-Lys_N-MTase_N"/>
</dbReference>
<dbReference type="Proteomes" id="UP000614334">
    <property type="component" value="Unassembled WGS sequence"/>
</dbReference>
<feature type="compositionally biased region" description="Polar residues" evidence="9">
    <location>
        <begin position="1981"/>
        <end position="1994"/>
    </location>
</feature>
<feature type="domain" description="SET" evidence="10">
    <location>
        <begin position="123"/>
        <end position="239"/>
    </location>
</feature>
<dbReference type="SMART" id="SM00317">
    <property type="entry name" value="SET"/>
    <property type="match status" value="1"/>
</dbReference>
<dbReference type="InterPro" id="IPR046341">
    <property type="entry name" value="SET_dom_sf"/>
</dbReference>
<dbReference type="Pfam" id="PF00856">
    <property type="entry name" value="SET"/>
    <property type="match status" value="1"/>
</dbReference>
<feature type="compositionally biased region" description="Basic and acidic residues" evidence="9">
    <location>
        <begin position="1372"/>
        <end position="1394"/>
    </location>
</feature>
<feature type="region of interest" description="Disordered" evidence="9">
    <location>
        <begin position="624"/>
        <end position="705"/>
    </location>
</feature>
<dbReference type="SUPFAM" id="SSF82199">
    <property type="entry name" value="SET domain"/>
    <property type="match status" value="1"/>
</dbReference>
<feature type="compositionally biased region" description="Polar residues" evidence="9">
    <location>
        <begin position="2041"/>
        <end position="2068"/>
    </location>
</feature>
<dbReference type="Gene3D" id="2.170.270.10">
    <property type="entry name" value="SET domain"/>
    <property type="match status" value="1"/>
</dbReference>
<dbReference type="InterPro" id="IPR029225">
    <property type="entry name" value="Nse4_Nse3-bd"/>
</dbReference>
<evidence type="ECO:0000259" key="10">
    <source>
        <dbReference type="PROSITE" id="PS50280"/>
    </source>
</evidence>
<keyword evidence="7" id="KW-0156">Chromatin regulator</keyword>
<feature type="compositionally biased region" description="Basic and acidic residues" evidence="9">
    <location>
        <begin position="1170"/>
        <end position="1185"/>
    </location>
</feature>
<dbReference type="Pfam" id="PF08743">
    <property type="entry name" value="Nse4_C"/>
    <property type="match status" value="1"/>
</dbReference>
<protein>
    <recommendedName>
        <fullName evidence="10">SET domain-containing protein</fullName>
    </recommendedName>
</protein>
<sequence>MAPKKISWQRTVATMQAQDLARDDDFLSHILVDTLASDRPLGVHKMDPTRPLPECDSRDILRIVRKLAVPQPGKGKFPAYKLVEPAVDALLELTPVRDYLKKKTQRQINCFATHASRYFELYLPMARSKSPRRRPLGAAAGTLISSEFKGQKIHELKGSIADLTNKEDDELRRSSGSASRDFSVIYSHQKGCNQLFLGPARFVNHDCNPNAELFRDGKYITFRVLRPIPVGEEITASYGPDYFGKQNKHCLCATCEGAGRGGYAPPGTYPETSDSEREKEFLKRQQKQQAEDANPSSDVQPTDTPDQPSPSKDPSALTGTTNTPLPPRRTITTSYGDTDAEIVDVSDSEHEPEPNTDIELDDGRETDAGPLGAEETDAPMDISDDSDMDSPPRVKISLNPNAQLSRLKLRARNSDTSSAPLSLNIPVPVKDPVPHGPAKRTRASVLSTPTDSAASTPSPSVPPEAVSRRSSSRLNPAKEKEKSAGASAATAQGQFPTPPLSDEGATRSLRSRASALTAPGPNASAQPQPQAQQPTARVTRRAFLKPAAPRRTSTPTTVQPRPEKKVARKGKDCQICFASLPKPNKDDPLPLRSRIKCFRCDRHYAIFGVDWPKRFVVGAAAASIEEESDEEQESDDQSVKPNSKKRPAPESDSENERERKKRHAERQARWEAKEAKRQRKMEKAARREEKARRREEKSKKREERIKRREERERLEVVYAGIADLIKDTFGGEIGVEGEDGKEHVQPSRVEVEVVQVEGESSVELEVVDVSGEVEEEEGQSGLRVVLVPPRNRLFLKHPNPHAFGRIPRLVYQDDPILEGRRDTGSRSAESSPVSVRVMSSPDQSKVESSPASAKTGSNPTNTKVWASPVSSKESRVALVGGMSRPFGNDSIRTLPSDGIRTPPASDLESDSDDAGSEWDSDCHPSDPDARSVASPTRHRTTLPSPPHSDIGHDPDDCADGDFPLRTMGMWKLWTPLAGACRRGVDEVVGQAKQLVAELDSDDEGWGSALSEASVEEVEQVIGPAAPPKYTYTTWNRSLLGSKGERLVSKCRVVGDEYTGIDDNDLEVVPSSARQHVIARPVRPTALSDFPALARRETISFGFPDDHTDRPVPHPDTWVDPLPARQLPYFKKTLTVPTLTITTAAKREASYRPFTPESLPGPSKSPTPGDGNKEKGRRGLLDDRFDFPATGRNRHESDEDMGDIDWSQTQRKTQTQTQKGKERATHDGGDKNFLTYDPDMPESAKREVRVAYRQLMDATIVEHGKDAKHISMDDMRQALTRANDAFSRVKGPSEAILDSHLLLNFASLTTQKAKSLKHDAGGFDDQDFVAQLVTFLGGRRADVQPEQDDDEDLDGPSGPLSVEQKKRQATQRAKLDKNKKEEVKPEELAAEDLKRSENETSENIKLVYRRLEQCQRINFFKFVINPTSFGQSVENMFYVSFMIRDAKIAFEVVDDEPFIYACDPPDQNDYAEGGIQKRQLVMELDVATWKRAIEVFNITESVIPTRDYSKNMQPPGKKGCNYFTVSVHVLSLFFFATVYRHRNKPNPPHALYDDTERRPSFTPTCPCSSQQRWMLLYNSFISGRWPIRPMGEQTEALRSFGMGSFVNKAKAMLRGKRHSYQWAGTSDLRADKDLSRPAAPRQSTLPSIPLPSTFGGFSRRPTRRRNGGSVQISSPTLISGPTFGWEPSFGGEDVWPLDTEADINREFVHIRSSRSHNYERRSSLPAGIDGHAKSDRYSRSMSASTLVPPDTSYLTVGPPRAGSVPNLRECGSTDFASSIDIPSEYGGVCSSPCMMDGLELGVSDTMAAISEAGLLDSLESEVLEEDAERLREALANMFPMVGVQTEVRQNLPTDATSFADRSHGTIDESLDGSNSPLYPLHTQERDELGQLQPTPESASELTLSTNVTHSLWVPRTRGSPHGQIRFTSSTSNLLEVLRKSFSANLEAFAHRECGASEHASPSSAPPKVPARSPSRPNLAQRAHSSPATVTLQTTPLRAPLQPCTPDLALNTSTLSRRGSGSSFRTERSRKTARSFGADVRSGQPTNTMPVPNPSRTNSLLRKGKGNNQSRPDKIKSKSKSIKKLTPADISKPVRVESANEWIVIRASPPRTLHPQRRQSRSSIRRSAYAQSSISSRRSGASKSASMRSRIVKSPSIRSGLTNLSTKSGLRASQSRSALHTRSRARLYFHGVNPKLSTANLEGKLLRPSASARSLPEISNENSTPLTEAPNRPPRSPARPHPEDRPGYTNDKENRPAPRTEGASPIEFTLQLTAPFEAAIDRRFARSNFTVTPPPTPGLHRSRTTKGRPSGMSRKQELMEVHALAAGLGNNGTSLRRSPTIAVPPRNPARVAMGPRPANWI</sequence>
<feature type="region of interest" description="Disordered" evidence="9">
    <location>
        <begin position="2284"/>
        <end position="2309"/>
    </location>
</feature>
<comment type="caution">
    <text evidence="11">The sequence shown here is derived from an EMBL/GenBank/DDBJ whole genome shotgun (WGS) entry which is preliminary data.</text>
</comment>
<keyword evidence="3" id="KW-0158">Chromosome</keyword>
<evidence type="ECO:0000256" key="2">
    <source>
        <dbReference type="ARBA" id="ARBA00004286"/>
    </source>
</evidence>
<proteinExistence type="predicted"/>
<feature type="compositionally biased region" description="Basic and acidic residues" evidence="9">
    <location>
        <begin position="2238"/>
        <end position="2256"/>
    </location>
</feature>
<feature type="region of interest" description="Disordered" evidence="9">
    <location>
        <begin position="2108"/>
        <end position="2178"/>
    </location>
</feature>
<feature type="compositionally biased region" description="Low complexity" evidence="9">
    <location>
        <begin position="830"/>
        <end position="841"/>
    </location>
</feature>
<feature type="region of interest" description="Disordered" evidence="9">
    <location>
        <begin position="2327"/>
        <end position="2359"/>
    </location>
</feature>
<dbReference type="PANTHER" id="PTHR12977:SF4">
    <property type="entry name" value="HISTONE-LYSINE N-METHYLTRANSFERASE KMT5B"/>
    <property type="match status" value="1"/>
</dbReference>
<gene>
    <name evidence="11" type="ORF">RHS01_04049</name>
</gene>
<dbReference type="GO" id="GO:0005634">
    <property type="term" value="C:nucleus"/>
    <property type="evidence" value="ECO:0007669"/>
    <property type="project" value="UniProtKB-SubCell"/>
</dbReference>
<dbReference type="Gene3D" id="1.10.10.1700">
    <property type="entry name" value="Histone-lysine N-methyltransferase"/>
    <property type="match status" value="1"/>
</dbReference>
<feature type="region of interest" description="Disordered" evidence="9">
    <location>
        <begin position="261"/>
        <end position="572"/>
    </location>
</feature>
<evidence type="ECO:0000256" key="1">
    <source>
        <dbReference type="ARBA" id="ARBA00004123"/>
    </source>
</evidence>
<feature type="compositionally biased region" description="Low complexity" evidence="9">
    <location>
        <begin position="2010"/>
        <end position="2022"/>
    </location>
</feature>
<dbReference type="EMBL" id="JACYCF010000005">
    <property type="protein sequence ID" value="KAF8757195.1"/>
    <property type="molecule type" value="Genomic_DNA"/>
</dbReference>
<feature type="compositionally biased region" description="Low complexity" evidence="9">
    <location>
        <begin position="546"/>
        <end position="557"/>
    </location>
</feature>
<feature type="compositionally biased region" description="Low complexity" evidence="9">
    <location>
        <begin position="518"/>
        <end position="536"/>
    </location>
</feature>
<dbReference type="Pfam" id="PF15412">
    <property type="entry name" value="Nse4-Nse3_bdg"/>
    <property type="match status" value="1"/>
</dbReference>
<feature type="compositionally biased region" description="Low complexity" evidence="9">
    <location>
        <begin position="484"/>
        <end position="494"/>
    </location>
</feature>
<feature type="compositionally biased region" description="Basic residues" evidence="9">
    <location>
        <begin position="2112"/>
        <end position="2122"/>
    </location>
</feature>
<feature type="compositionally biased region" description="Polar residues" evidence="9">
    <location>
        <begin position="842"/>
        <end position="871"/>
    </location>
</feature>
<feature type="compositionally biased region" description="Polar residues" evidence="9">
    <location>
        <begin position="2154"/>
        <end position="2176"/>
    </location>
</feature>
<dbReference type="PANTHER" id="PTHR12977">
    <property type="entry name" value="SUPPRESSOR OF VARIEGATION 4-20-RELATED"/>
    <property type="match status" value="1"/>
</dbReference>
<reference evidence="11" key="1">
    <citation type="submission" date="2020-09" db="EMBL/GenBank/DDBJ databases">
        <title>Comparative genome analyses of four rice-infecting Rhizoctonia solani isolates reveal extensive enrichment of homogalacturonan modification genes.</title>
        <authorList>
            <person name="Lee D.-Y."/>
            <person name="Jeon J."/>
            <person name="Kim K.-T."/>
            <person name="Cheong K."/>
            <person name="Song H."/>
            <person name="Choi G."/>
            <person name="Ko J."/>
            <person name="Opiyo S.O."/>
            <person name="Zuo S."/>
            <person name="Madhav S."/>
            <person name="Lee Y.-H."/>
            <person name="Wang G.-L."/>
        </authorList>
    </citation>
    <scope>NUCLEOTIDE SEQUENCE</scope>
    <source>
        <strain evidence="11">AG1-IA B2</strain>
    </source>
</reference>
<dbReference type="GO" id="GO:0042799">
    <property type="term" value="F:histone H4K20 methyltransferase activity"/>
    <property type="evidence" value="ECO:0007669"/>
    <property type="project" value="TreeGrafter"/>
</dbReference>
<dbReference type="InterPro" id="IPR014854">
    <property type="entry name" value="Nse4_C"/>
</dbReference>
<name>A0A8H7IGH5_9AGAM</name>
<evidence type="ECO:0000256" key="6">
    <source>
        <dbReference type="ARBA" id="ARBA00022691"/>
    </source>
</evidence>
<evidence type="ECO:0000256" key="7">
    <source>
        <dbReference type="ARBA" id="ARBA00022853"/>
    </source>
</evidence>
<feature type="region of interest" description="Disordered" evidence="9">
    <location>
        <begin position="2201"/>
        <end position="2265"/>
    </location>
</feature>
<keyword evidence="4" id="KW-0489">Methyltransferase</keyword>
<feature type="compositionally biased region" description="Basic and acidic residues" evidence="9">
    <location>
        <begin position="274"/>
        <end position="283"/>
    </location>
</feature>
<feature type="compositionally biased region" description="Low complexity" evidence="9">
    <location>
        <begin position="1207"/>
        <end position="1217"/>
    </location>
</feature>
<feature type="compositionally biased region" description="Polar residues" evidence="9">
    <location>
        <begin position="294"/>
        <end position="323"/>
    </location>
</feature>
<dbReference type="InterPro" id="IPR039977">
    <property type="entry name" value="Suv4-20/Set9"/>
</dbReference>
<keyword evidence="5" id="KW-0808">Transferase</keyword>
<dbReference type="InterPro" id="IPR001214">
    <property type="entry name" value="SET_dom"/>
</dbReference>
<feature type="compositionally biased region" description="Basic and acidic residues" evidence="9">
    <location>
        <begin position="665"/>
        <end position="705"/>
    </location>
</feature>
<comment type="subcellular location">
    <subcellularLocation>
        <location evidence="2">Chromosome</location>
    </subcellularLocation>
    <subcellularLocation>
        <location evidence="1">Nucleus</location>
    </subcellularLocation>
</comment>
<feature type="compositionally biased region" description="Acidic residues" evidence="9">
    <location>
        <begin position="374"/>
        <end position="388"/>
    </location>
</feature>
<evidence type="ECO:0000256" key="9">
    <source>
        <dbReference type="SAM" id="MobiDB-lite"/>
    </source>
</evidence>
<feature type="compositionally biased region" description="Acidic residues" evidence="9">
    <location>
        <begin position="907"/>
        <end position="919"/>
    </location>
</feature>